<proteinExistence type="predicted"/>
<sequence length="185" mass="20189">MKLWQKMAIAGLVLGISSSFMPKAFTATLGETTVNQGAIAQMSVASDSRLTKEALLNAEYQVPDYGKFRLVNGQYVYKTGASQKTSIKLETYTAIVDLDKDGAKDAVVVLNVSPGAPNNYKFLAIVMNQQGTPVNIDTLYLDDRIKVKKIALLKSGEIAVTILNREQTGTKIVKYKLQGGRIVRV</sequence>
<reference evidence="2" key="1">
    <citation type="submission" date="2024-01" db="EMBL/GenBank/DDBJ databases">
        <title>Bank of Algae and Cyanobacteria of the Azores (BACA) strain genomes.</title>
        <authorList>
            <person name="Luz R."/>
            <person name="Cordeiro R."/>
            <person name="Fonseca A."/>
            <person name="Goncalves V."/>
        </authorList>
    </citation>
    <scope>NUCLEOTIDE SEQUENCE</scope>
    <source>
        <strain evidence="2">BACA0141</strain>
    </source>
</reference>
<dbReference type="RefSeq" id="WP_330483608.1">
    <property type="nucleotide sequence ID" value="NZ_JAZBJZ010000034.1"/>
</dbReference>
<gene>
    <name evidence="2" type="ORF">V2H45_10520</name>
</gene>
<evidence type="ECO:0000313" key="3">
    <source>
        <dbReference type="Proteomes" id="UP001333818"/>
    </source>
</evidence>
<feature type="signal peptide" evidence="1">
    <location>
        <begin position="1"/>
        <end position="26"/>
    </location>
</feature>
<dbReference type="AlphaFoldDB" id="A0AAW9Q1R8"/>
<organism evidence="2 3">
    <name type="scientific">Tumidithrix elongata BACA0141</name>
    <dbReference type="NCBI Taxonomy" id="2716417"/>
    <lineage>
        <taxon>Bacteria</taxon>
        <taxon>Bacillati</taxon>
        <taxon>Cyanobacteriota</taxon>
        <taxon>Cyanophyceae</taxon>
        <taxon>Pseudanabaenales</taxon>
        <taxon>Pseudanabaenaceae</taxon>
        <taxon>Tumidithrix</taxon>
        <taxon>Tumidithrix elongata</taxon>
    </lineage>
</organism>
<accession>A0AAW9Q1R8</accession>
<feature type="chain" id="PRO_5043880649" evidence="1">
    <location>
        <begin position="27"/>
        <end position="185"/>
    </location>
</feature>
<keyword evidence="1" id="KW-0732">Signal</keyword>
<protein>
    <submittedName>
        <fullName evidence="2">Uncharacterized protein</fullName>
    </submittedName>
</protein>
<dbReference type="EMBL" id="JAZBJZ010000034">
    <property type="protein sequence ID" value="MEE3717180.1"/>
    <property type="molecule type" value="Genomic_DNA"/>
</dbReference>
<dbReference type="Proteomes" id="UP001333818">
    <property type="component" value="Unassembled WGS sequence"/>
</dbReference>
<name>A0AAW9Q1R8_9CYAN</name>
<evidence type="ECO:0000313" key="2">
    <source>
        <dbReference type="EMBL" id="MEE3717180.1"/>
    </source>
</evidence>
<evidence type="ECO:0000256" key="1">
    <source>
        <dbReference type="SAM" id="SignalP"/>
    </source>
</evidence>
<comment type="caution">
    <text evidence="2">The sequence shown here is derived from an EMBL/GenBank/DDBJ whole genome shotgun (WGS) entry which is preliminary data.</text>
</comment>
<keyword evidence="3" id="KW-1185">Reference proteome</keyword>